<keyword evidence="6 9" id="KW-0472">Membrane</keyword>
<dbReference type="PANTHER" id="PTHR30474:SF3">
    <property type="entry name" value="PEPTIDOGLYCAN GLYCOSYLTRANSFERASE RODA"/>
    <property type="match status" value="1"/>
</dbReference>
<feature type="transmembrane region" description="Helical" evidence="9">
    <location>
        <begin position="29"/>
        <end position="46"/>
    </location>
</feature>
<keyword evidence="10" id="KW-0132">Cell division</keyword>
<dbReference type="GO" id="GO:0008360">
    <property type="term" value="P:regulation of cell shape"/>
    <property type="evidence" value="ECO:0007669"/>
    <property type="project" value="UniProtKB-KW"/>
</dbReference>
<dbReference type="Proteomes" id="UP000318336">
    <property type="component" value="Unassembled WGS sequence"/>
</dbReference>
<feature type="transmembrane region" description="Helical" evidence="9">
    <location>
        <begin position="354"/>
        <end position="374"/>
    </location>
</feature>
<evidence type="ECO:0000256" key="5">
    <source>
        <dbReference type="ARBA" id="ARBA00022989"/>
    </source>
</evidence>
<evidence type="ECO:0000256" key="8">
    <source>
        <dbReference type="ARBA" id="ARBA00049902"/>
    </source>
</evidence>
<dbReference type="AlphaFoldDB" id="A0A542XG85"/>
<dbReference type="EMBL" id="VFOK01000001">
    <property type="protein sequence ID" value="TQL34839.1"/>
    <property type="molecule type" value="Genomic_DNA"/>
</dbReference>
<evidence type="ECO:0000256" key="1">
    <source>
        <dbReference type="ARBA" id="ARBA00004141"/>
    </source>
</evidence>
<keyword evidence="10" id="KW-0131">Cell cycle</keyword>
<feature type="transmembrane region" description="Helical" evidence="9">
    <location>
        <begin position="83"/>
        <end position="102"/>
    </location>
</feature>
<gene>
    <name evidence="10" type="ORF">FB554_3020</name>
</gene>
<proteinExistence type="predicted"/>
<evidence type="ECO:0000256" key="9">
    <source>
        <dbReference type="SAM" id="Phobius"/>
    </source>
</evidence>
<comment type="subcellular location">
    <subcellularLocation>
        <location evidence="1">Membrane</location>
        <topology evidence="1">Multi-pass membrane protein</topology>
    </subcellularLocation>
</comment>
<evidence type="ECO:0000256" key="3">
    <source>
        <dbReference type="ARBA" id="ARBA00022692"/>
    </source>
</evidence>
<keyword evidence="5 9" id="KW-1133">Transmembrane helix</keyword>
<dbReference type="GO" id="GO:0015648">
    <property type="term" value="F:lipid-linked peptidoglycan transporter activity"/>
    <property type="evidence" value="ECO:0007669"/>
    <property type="project" value="TreeGrafter"/>
</dbReference>
<evidence type="ECO:0000313" key="11">
    <source>
        <dbReference type="Proteomes" id="UP000318336"/>
    </source>
</evidence>
<name>A0A542XG85_9MICO</name>
<evidence type="ECO:0000313" key="10">
    <source>
        <dbReference type="EMBL" id="TQL34839.1"/>
    </source>
</evidence>
<comment type="caution">
    <text evidence="10">The sequence shown here is derived from an EMBL/GenBank/DDBJ whole genome shotgun (WGS) entry which is preliminary data.</text>
</comment>
<dbReference type="GO" id="GO:0032153">
    <property type="term" value="C:cell division site"/>
    <property type="evidence" value="ECO:0007669"/>
    <property type="project" value="TreeGrafter"/>
</dbReference>
<dbReference type="Pfam" id="PF01098">
    <property type="entry name" value="FTSW_RODA_SPOVE"/>
    <property type="match status" value="1"/>
</dbReference>
<dbReference type="GO" id="GO:0005886">
    <property type="term" value="C:plasma membrane"/>
    <property type="evidence" value="ECO:0007669"/>
    <property type="project" value="TreeGrafter"/>
</dbReference>
<feature type="transmembrane region" description="Helical" evidence="9">
    <location>
        <begin position="386"/>
        <end position="408"/>
    </location>
</feature>
<organism evidence="10 11">
    <name type="scientific">Barrientosiimonas humi</name>
    <dbReference type="NCBI Taxonomy" id="999931"/>
    <lineage>
        <taxon>Bacteria</taxon>
        <taxon>Bacillati</taxon>
        <taxon>Actinomycetota</taxon>
        <taxon>Actinomycetes</taxon>
        <taxon>Micrococcales</taxon>
        <taxon>Dermacoccaceae</taxon>
        <taxon>Barrientosiimonas</taxon>
    </lineage>
</organism>
<keyword evidence="3 9" id="KW-0812">Transmembrane</keyword>
<dbReference type="InterPro" id="IPR018365">
    <property type="entry name" value="Cell_cycle_FtsW-rel_CS"/>
</dbReference>
<keyword evidence="11" id="KW-1185">Reference proteome</keyword>
<feature type="transmembrane region" description="Helical" evidence="9">
    <location>
        <begin position="148"/>
        <end position="168"/>
    </location>
</feature>
<feature type="transmembrane region" description="Helical" evidence="9">
    <location>
        <begin position="249"/>
        <end position="266"/>
    </location>
</feature>
<dbReference type="GO" id="GO:0051301">
    <property type="term" value="P:cell division"/>
    <property type="evidence" value="ECO:0007669"/>
    <property type="project" value="UniProtKB-KW"/>
</dbReference>
<dbReference type="EC" id="2.4.99.28" evidence="7"/>
<feature type="transmembrane region" description="Helical" evidence="9">
    <location>
        <begin position="58"/>
        <end position="76"/>
    </location>
</feature>
<evidence type="ECO:0000256" key="2">
    <source>
        <dbReference type="ARBA" id="ARBA00004752"/>
    </source>
</evidence>
<dbReference type="PANTHER" id="PTHR30474">
    <property type="entry name" value="CELL CYCLE PROTEIN"/>
    <property type="match status" value="1"/>
</dbReference>
<feature type="transmembrane region" description="Helical" evidence="9">
    <location>
        <begin position="420"/>
        <end position="439"/>
    </location>
</feature>
<sequence length="468" mass="50523">MPDRHRGERLHLVSTVTTLPQRTRRNTELVLLIFAIGIVLLAYANVGLATDGQVPTDLATLGIGIGVLGLVFHLVLRWRAAYADPLLLPMATLLNGLGLVMIHRIDIAKDRTLGEGAALKQLMWSGLSVACAIGLILLIRDHRRLTRYTFTMALAGLLLLLLPLFPVIGKNINGSRIWIGIGPFSFQPGELAKILLTIFFASYLVATRDALSLVGRRVLGFPLPRARDMGPIMIAWLASLAVLVFQRDLGSSLLFFGLFVAMLYVATERRAWIAIGLLLFAGGALVAWQLFSHLQQRVTLWLDPFAPGVSDQLAKGLMGMASGGLLGKGLGQGRPQLTYYAESDFIIPSFGEELGLVGLMAILALYALIVERGLRTGIGARDGFGKLLATGLAFSLALQIFVVVGGVTRVIPLTGLTTPFLSAGGSSLLANWVIVALLLRISDQARRPVDQARVAQVGQDETQVVRTR</sequence>
<comment type="pathway">
    <text evidence="2">Cell wall biogenesis; peptidoglycan biosynthesis.</text>
</comment>
<feature type="transmembrane region" description="Helical" evidence="9">
    <location>
        <begin position="122"/>
        <end position="139"/>
    </location>
</feature>
<dbReference type="PROSITE" id="PS00428">
    <property type="entry name" value="FTSW_RODA_SPOVE"/>
    <property type="match status" value="1"/>
</dbReference>
<keyword evidence="4" id="KW-0133">Cell shape</keyword>
<evidence type="ECO:0000256" key="6">
    <source>
        <dbReference type="ARBA" id="ARBA00023136"/>
    </source>
</evidence>
<dbReference type="InterPro" id="IPR001182">
    <property type="entry name" value="FtsW/RodA"/>
</dbReference>
<dbReference type="GO" id="GO:0008955">
    <property type="term" value="F:peptidoglycan glycosyltransferase activity"/>
    <property type="evidence" value="ECO:0007669"/>
    <property type="project" value="UniProtKB-EC"/>
</dbReference>
<evidence type="ECO:0000256" key="4">
    <source>
        <dbReference type="ARBA" id="ARBA00022960"/>
    </source>
</evidence>
<evidence type="ECO:0000256" key="7">
    <source>
        <dbReference type="ARBA" id="ARBA00044770"/>
    </source>
</evidence>
<accession>A0A542XG85</accession>
<comment type="catalytic activity">
    <reaction evidence="8">
        <text>[GlcNAc-(1-&gt;4)-Mur2Ac(oyl-L-Ala-gamma-D-Glu-L-Lys-D-Ala-D-Ala)](n)-di-trans,octa-cis-undecaprenyl diphosphate + beta-D-GlcNAc-(1-&gt;4)-Mur2Ac(oyl-L-Ala-gamma-D-Glu-L-Lys-D-Ala-D-Ala)-di-trans,octa-cis-undecaprenyl diphosphate = [GlcNAc-(1-&gt;4)-Mur2Ac(oyl-L-Ala-gamma-D-Glu-L-Lys-D-Ala-D-Ala)](n+1)-di-trans,octa-cis-undecaprenyl diphosphate + di-trans,octa-cis-undecaprenyl diphosphate + H(+)</text>
        <dbReference type="Rhea" id="RHEA:23708"/>
        <dbReference type="Rhea" id="RHEA-COMP:9602"/>
        <dbReference type="Rhea" id="RHEA-COMP:9603"/>
        <dbReference type="ChEBI" id="CHEBI:15378"/>
        <dbReference type="ChEBI" id="CHEBI:58405"/>
        <dbReference type="ChEBI" id="CHEBI:60033"/>
        <dbReference type="ChEBI" id="CHEBI:78435"/>
        <dbReference type="EC" id="2.4.99.28"/>
    </reaction>
</comment>
<protein>
    <recommendedName>
        <fullName evidence="7">peptidoglycan glycosyltransferase</fullName>
        <ecNumber evidence="7">2.4.99.28</ecNumber>
    </recommendedName>
</protein>
<reference evidence="10 11" key="1">
    <citation type="submission" date="2019-06" db="EMBL/GenBank/DDBJ databases">
        <title>Sequencing the genomes of 1000 actinobacteria strains.</title>
        <authorList>
            <person name="Klenk H.-P."/>
        </authorList>
    </citation>
    <scope>NUCLEOTIDE SEQUENCE [LARGE SCALE GENOMIC DNA]</scope>
    <source>
        <strain evidence="10 11">DSM 24617</strain>
    </source>
</reference>
<feature type="transmembrane region" description="Helical" evidence="9">
    <location>
        <begin position="271"/>
        <end position="291"/>
    </location>
</feature>